<sequence length="48" mass="5205">MIRQMRSSLLRAVQGGRGFGGNIIETGTDSYRLPHTRTATAENTIAKA</sequence>
<proteinExistence type="predicted"/>
<name>A0A316EDC8_9ACTN</name>
<dbReference type="Proteomes" id="UP000245697">
    <property type="component" value="Unassembled WGS sequence"/>
</dbReference>
<reference evidence="1 2" key="1">
    <citation type="submission" date="2018-05" db="EMBL/GenBank/DDBJ databases">
        <title>Genomic Encyclopedia of Archaeal and Bacterial Type Strains, Phase II (KMG-II): from individual species to whole genera.</title>
        <authorList>
            <person name="Goeker M."/>
        </authorList>
    </citation>
    <scope>NUCLEOTIDE SEQUENCE [LARGE SCALE GENOMIC DNA]</scope>
    <source>
        <strain evidence="1 2">DSM 45184</strain>
    </source>
</reference>
<evidence type="ECO:0000313" key="2">
    <source>
        <dbReference type="Proteomes" id="UP000245697"/>
    </source>
</evidence>
<organism evidence="1 2">
    <name type="scientific">Actinoplanes xinjiangensis</name>
    <dbReference type="NCBI Taxonomy" id="512350"/>
    <lineage>
        <taxon>Bacteria</taxon>
        <taxon>Bacillati</taxon>
        <taxon>Actinomycetota</taxon>
        <taxon>Actinomycetes</taxon>
        <taxon>Micromonosporales</taxon>
        <taxon>Micromonosporaceae</taxon>
        <taxon>Actinoplanes</taxon>
    </lineage>
</organism>
<dbReference type="AlphaFoldDB" id="A0A316EDC8"/>
<comment type="caution">
    <text evidence="1">The sequence shown here is derived from an EMBL/GenBank/DDBJ whole genome shotgun (WGS) entry which is preliminary data.</text>
</comment>
<gene>
    <name evidence="1" type="ORF">BC793_15136</name>
</gene>
<protein>
    <submittedName>
        <fullName evidence="1">Uncharacterized protein</fullName>
    </submittedName>
</protein>
<accession>A0A316EDC8</accession>
<dbReference type="EMBL" id="QGGR01000051">
    <property type="protein sequence ID" value="PWK28062.1"/>
    <property type="molecule type" value="Genomic_DNA"/>
</dbReference>
<evidence type="ECO:0000313" key="1">
    <source>
        <dbReference type="EMBL" id="PWK28062.1"/>
    </source>
</evidence>
<keyword evidence="2" id="KW-1185">Reference proteome</keyword>